<comment type="catalytic activity">
    <reaction evidence="6">
        <text>adenylyl-molybdopterin + molybdate = Mo-molybdopterin + AMP + H(+)</text>
        <dbReference type="Rhea" id="RHEA:35047"/>
        <dbReference type="ChEBI" id="CHEBI:15378"/>
        <dbReference type="ChEBI" id="CHEBI:36264"/>
        <dbReference type="ChEBI" id="CHEBI:62727"/>
        <dbReference type="ChEBI" id="CHEBI:71302"/>
        <dbReference type="ChEBI" id="CHEBI:456215"/>
        <dbReference type="EC" id="2.10.1.1"/>
    </reaction>
</comment>
<dbReference type="InterPro" id="IPR005111">
    <property type="entry name" value="MoeA_C_domain_IV"/>
</dbReference>
<dbReference type="PANTHER" id="PTHR10192">
    <property type="entry name" value="MOLYBDOPTERIN BIOSYNTHESIS PROTEIN"/>
    <property type="match status" value="1"/>
</dbReference>
<dbReference type="EC" id="2.10.1.1" evidence="7"/>
<dbReference type="InterPro" id="IPR001453">
    <property type="entry name" value="MoaB/Mog_dom"/>
</dbReference>
<keyword evidence="7 9" id="KW-0808">Transferase</keyword>
<dbReference type="NCBIfam" id="NF045515">
    <property type="entry name" value="Glp_gephyrin"/>
    <property type="match status" value="1"/>
</dbReference>
<proteinExistence type="inferred from homology"/>
<feature type="domain" description="MoaB/Mog" evidence="8">
    <location>
        <begin position="177"/>
        <end position="324"/>
    </location>
</feature>
<organism evidence="9 10">
    <name type="scientific">Demequina lutea</name>
    <dbReference type="NCBI Taxonomy" id="431489"/>
    <lineage>
        <taxon>Bacteria</taxon>
        <taxon>Bacillati</taxon>
        <taxon>Actinomycetota</taxon>
        <taxon>Actinomycetes</taxon>
        <taxon>Micrococcales</taxon>
        <taxon>Demequinaceae</taxon>
        <taxon>Demequina</taxon>
    </lineage>
</organism>
<dbReference type="GO" id="GO:0061599">
    <property type="term" value="F:molybdopterin molybdotransferase activity"/>
    <property type="evidence" value="ECO:0007669"/>
    <property type="project" value="UniProtKB-UniRule"/>
</dbReference>
<dbReference type="SUPFAM" id="SSF63867">
    <property type="entry name" value="MoeA C-terminal domain-like"/>
    <property type="match status" value="1"/>
</dbReference>
<dbReference type="Pfam" id="PF03454">
    <property type="entry name" value="MoeA_C"/>
    <property type="match status" value="1"/>
</dbReference>
<dbReference type="RefSeq" id="WP_062074632.1">
    <property type="nucleotide sequence ID" value="NZ_BBRC01000003.1"/>
</dbReference>
<dbReference type="SUPFAM" id="SSF63882">
    <property type="entry name" value="MoeA N-terminal region -like"/>
    <property type="match status" value="1"/>
</dbReference>
<keyword evidence="7" id="KW-0479">Metal-binding</keyword>
<dbReference type="InterPro" id="IPR038987">
    <property type="entry name" value="MoeA-like"/>
</dbReference>
<sequence>MTSRSLEEHRADVVALFSPLAPLNLSLADAVGCVSVADYAAPHAIPPLALAARDGFAVRSVDTQGARMRPVTLAVTHDALPGGSPTRLVPGAAVRVARGAALPFGADAVVMRGEGTATSVILDAETVAGAGVVPVGHEITEGDVVVAAGTRLSAGHVAALAACGAASMMVRPAPRVVIIAVGSELQSHGTSHEQSVAASEPIADATGPMLSVLFSAAGARVVRVMTVPDDAPALRAAIDDAALQADLVITVGGLSTEWSDIVGPVLSHAFGVEVRMVRLSPGSRHGLGTIGPGDGRPVALLALPGHPVDAAAAFASYVVDAVAELRGVLTARVESVAGAAWASPFGFAQVVAVVRCKDADAARVEPIGDPAAPTLRDLAASDGLCLVPESTTEVRVGDAVDVLWWPR</sequence>
<dbReference type="SMART" id="SM00852">
    <property type="entry name" value="MoCF_biosynth"/>
    <property type="match status" value="1"/>
</dbReference>
<evidence type="ECO:0000256" key="6">
    <source>
        <dbReference type="ARBA" id="ARBA00047317"/>
    </source>
</evidence>
<comment type="function">
    <text evidence="1 7">Catalyzes the insertion of molybdate into adenylated molybdopterin with the concomitant release of AMP.</text>
</comment>
<gene>
    <name evidence="9" type="ORF">BKA03_000704</name>
</gene>
<dbReference type="Gene3D" id="2.170.190.11">
    <property type="entry name" value="Molybdopterin biosynthesis moea protein, domain 3"/>
    <property type="match status" value="1"/>
</dbReference>
<keyword evidence="7" id="KW-0460">Magnesium</keyword>
<dbReference type="UniPathway" id="UPA00344"/>
<evidence type="ECO:0000256" key="7">
    <source>
        <dbReference type="RuleBase" id="RU365090"/>
    </source>
</evidence>
<dbReference type="PANTHER" id="PTHR10192:SF5">
    <property type="entry name" value="GEPHYRIN"/>
    <property type="match status" value="1"/>
</dbReference>
<dbReference type="Pfam" id="PF00994">
    <property type="entry name" value="MoCF_biosynth"/>
    <property type="match status" value="1"/>
</dbReference>
<keyword evidence="4 7" id="KW-0500">Molybdenum</keyword>
<evidence type="ECO:0000256" key="3">
    <source>
        <dbReference type="ARBA" id="ARBA00010763"/>
    </source>
</evidence>
<reference evidence="9 10" key="1">
    <citation type="submission" date="2020-07" db="EMBL/GenBank/DDBJ databases">
        <title>Sequencing the genomes of 1000 actinobacteria strains.</title>
        <authorList>
            <person name="Klenk H.-P."/>
        </authorList>
    </citation>
    <scope>NUCLEOTIDE SEQUENCE [LARGE SCALE GENOMIC DNA]</scope>
    <source>
        <strain evidence="9 10">DSM 19970</strain>
    </source>
</reference>
<evidence type="ECO:0000256" key="2">
    <source>
        <dbReference type="ARBA" id="ARBA00005046"/>
    </source>
</evidence>
<comment type="similarity">
    <text evidence="3 7">Belongs to the MoeA family.</text>
</comment>
<comment type="cofactor">
    <cofactor evidence="7">
        <name>Mg(2+)</name>
        <dbReference type="ChEBI" id="CHEBI:18420"/>
    </cofactor>
</comment>
<dbReference type="GO" id="GO:0046872">
    <property type="term" value="F:metal ion binding"/>
    <property type="evidence" value="ECO:0007669"/>
    <property type="project" value="UniProtKB-UniRule"/>
</dbReference>
<dbReference type="Gene3D" id="2.40.340.10">
    <property type="entry name" value="MoeA, C-terminal, domain IV"/>
    <property type="match status" value="1"/>
</dbReference>
<comment type="caution">
    <text evidence="9">The sequence shown here is derived from an EMBL/GenBank/DDBJ whole genome shotgun (WGS) entry which is preliminary data.</text>
</comment>
<dbReference type="GO" id="GO:0005829">
    <property type="term" value="C:cytosol"/>
    <property type="evidence" value="ECO:0007669"/>
    <property type="project" value="TreeGrafter"/>
</dbReference>
<dbReference type="GO" id="GO:0006777">
    <property type="term" value="P:Mo-molybdopterin cofactor biosynthetic process"/>
    <property type="evidence" value="ECO:0007669"/>
    <property type="project" value="UniProtKB-UniRule"/>
</dbReference>
<evidence type="ECO:0000313" key="9">
    <source>
        <dbReference type="EMBL" id="NYI40585.1"/>
    </source>
</evidence>
<evidence type="ECO:0000259" key="8">
    <source>
        <dbReference type="SMART" id="SM00852"/>
    </source>
</evidence>
<keyword evidence="5 7" id="KW-0501">Molybdenum cofactor biosynthesis</keyword>
<dbReference type="Gene3D" id="3.90.105.10">
    <property type="entry name" value="Molybdopterin biosynthesis moea protein, domain 2"/>
    <property type="match status" value="1"/>
</dbReference>
<dbReference type="Pfam" id="PF03453">
    <property type="entry name" value="MoeA_N"/>
    <property type="match status" value="1"/>
</dbReference>
<dbReference type="InterPro" id="IPR036135">
    <property type="entry name" value="MoeA_linker/N_sf"/>
</dbReference>
<evidence type="ECO:0000313" key="10">
    <source>
        <dbReference type="Proteomes" id="UP000547973"/>
    </source>
</evidence>
<dbReference type="InterPro" id="IPR036688">
    <property type="entry name" value="MoeA_C_domain_IV_sf"/>
</dbReference>
<dbReference type="EMBL" id="JACBZO010000001">
    <property type="protein sequence ID" value="NYI40585.1"/>
    <property type="molecule type" value="Genomic_DNA"/>
</dbReference>
<evidence type="ECO:0000256" key="4">
    <source>
        <dbReference type="ARBA" id="ARBA00022505"/>
    </source>
</evidence>
<comment type="pathway">
    <text evidence="2 7">Cofactor biosynthesis; molybdopterin biosynthesis.</text>
</comment>
<name>A0A7Y9ZAL1_9MICO</name>
<evidence type="ECO:0000256" key="5">
    <source>
        <dbReference type="ARBA" id="ARBA00023150"/>
    </source>
</evidence>
<dbReference type="Proteomes" id="UP000547973">
    <property type="component" value="Unassembled WGS sequence"/>
</dbReference>
<dbReference type="InterPro" id="IPR036425">
    <property type="entry name" value="MoaB/Mog-like_dom_sf"/>
</dbReference>
<accession>A0A7Y9ZAL1</accession>
<dbReference type="AlphaFoldDB" id="A0A7Y9ZAL1"/>
<evidence type="ECO:0000256" key="1">
    <source>
        <dbReference type="ARBA" id="ARBA00002901"/>
    </source>
</evidence>
<dbReference type="Gene3D" id="3.40.980.10">
    <property type="entry name" value="MoaB/Mog-like domain"/>
    <property type="match status" value="1"/>
</dbReference>
<dbReference type="InterPro" id="IPR005110">
    <property type="entry name" value="MoeA_linker/N"/>
</dbReference>
<dbReference type="OrthoDB" id="9804758at2"/>
<dbReference type="SUPFAM" id="SSF53218">
    <property type="entry name" value="Molybdenum cofactor biosynthesis proteins"/>
    <property type="match status" value="1"/>
</dbReference>
<keyword evidence="10" id="KW-1185">Reference proteome</keyword>
<protein>
    <recommendedName>
        <fullName evidence="7">Molybdopterin molybdenumtransferase</fullName>
        <ecNumber evidence="7">2.10.1.1</ecNumber>
    </recommendedName>
</protein>